<dbReference type="EMBL" id="AOIL01000032">
    <property type="protein sequence ID" value="ELY92229.1"/>
    <property type="molecule type" value="Genomic_DNA"/>
</dbReference>
<dbReference type="AlphaFoldDB" id="M0A0T8"/>
<feature type="domain" description="YdhG-like" evidence="1">
    <location>
        <begin position="168"/>
        <end position="260"/>
    </location>
</feature>
<dbReference type="Proteomes" id="UP000011648">
    <property type="component" value="Unassembled WGS sequence"/>
</dbReference>
<comment type="caution">
    <text evidence="2">The sequence shown here is derived from an EMBL/GenBank/DDBJ whole genome shotgun (WGS) entry which is preliminary data.</text>
</comment>
<sequence>MSVSDSLTTQRVSELVMANRAIRAPNYRADHDEGVRFTDLERGLQWGADAIPALMGLFRVEQDARDDHPDGWVGFARHWRGGTLRLDFDLFSAPEEPDEILVVTAISGREGEKTIVDEDIGEIELSDKVPTEEEWEEKRKQYQAARRKDDTDGSAAVKAYIAALPGWKREVAAQFDEIIQQEVPHVRRAVKYHQPFYGVEDRGWFASFSAFSKHVKLTFVCETYLEPEPPSGTGPDRQALDLKEADTLDEEQVASWVRQAADDPGMGW</sequence>
<dbReference type="PATRIC" id="fig|1230458.4.peg.1924"/>
<gene>
    <name evidence="2" type="ORF">C484_09581</name>
</gene>
<proteinExistence type="predicted"/>
<reference evidence="2 3" key="1">
    <citation type="journal article" date="2014" name="PLoS Genet.">
        <title>Phylogenetically driven sequencing of extremely halophilic archaea reveals strategies for static and dynamic osmo-response.</title>
        <authorList>
            <person name="Becker E.A."/>
            <person name="Seitzer P.M."/>
            <person name="Tritt A."/>
            <person name="Larsen D."/>
            <person name="Krusor M."/>
            <person name="Yao A.I."/>
            <person name="Wu D."/>
            <person name="Madern D."/>
            <person name="Eisen J.A."/>
            <person name="Darling A.E."/>
            <person name="Facciotti M.T."/>
        </authorList>
    </citation>
    <scope>NUCLEOTIDE SEQUENCE [LARGE SCALE GENOMIC DNA]</scope>
    <source>
        <strain evidence="2 3">DSM 12281</strain>
    </source>
</reference>
<dbReference type="Gene3D" id="3.90.1150.200">
    <property type="match status" value="1"/>
</dbReference>
<organism evidence="2 3">
    <name type="scientific">Natrialba taiwanensis DSM 12281</name>
    <dbReference type="NCBI Taxonomy" id="1230458"/>
    <lineage>
        <taxon>Archaea</taxon>
        <taxon>Methanobacteriati</taxon>
        <taxon>Methanobacteriota</taxon>
        <taxon>Stenosarchaea group</taxon>
        <taxon>Halobacteria</taxon>
        <taxon>Halobacteriales</taxon>
        <taxon>Natrialbaceae</taxon>
        <taxon>Natrialba</taxon>
    </lineage>
</organism>
<dbReference type="OrthoDB" id="190606at2157"/>
<accession>M0A0T8</accession>
<dbReference type="SUPFAM" id="SSF159888">
    <property type="entry name" value="YdhG-like"/>
    <property type="match status" value="1"/>
</dbReference>
<evidence type="ECO:0000313" key="3">
    <source>
        <dbReference type="Proteomes" id="UP000011648"/>
    </source>
</evidence>
<keyword evidence="3" id="KW-1185">Reference proteome</keyword>
<dbReference type="RefSeq" id="WP_006825675.1">
    <property type="nucleotide sequence ID" value="NZ_AOIL01000032.1"/>
</dbReference>
<dbReference type="InterPro" id="IPR014922">
    <property type="entry name" value="YdhG-like"/>
</dbReference>
<dbReference type="STRING" id="1230458.C484_09581"/>
<dbReference type="Pfam" id="PF08818">
    <property type="entry name" value="DUF1801"/>
    <property type="match status" value="1"/>
</dbReference>
<evidence type="ECO:0000313" key="2">
    <source>
        <dbReference type="EMBL" id="ELY92229.1"/>
    </source>
</evidence>
<name>M0A0T8_9EURY</name>
<evidence type="ECO:0000259" key="1">
    <source>
        <dbReference type="Pfam" id="PF08818"/>
    </source>
</evidence>
<protein>
    <recommendedName>
        <fullName evidence="1">YdhG-like domain-containing protein</fullName>
    </recommendedName>
</protein>